<sequence length="144" mass="15247">MAVKLDLLTPGIEVGLVTTNLDAMVAFYEGFLELPPQGVVEFPGGSQRRYTLGGGVLKLVTYSPPPDQPVAPGGGRAQAGLRYFTVGVKNLRAIAAAFEASEYEVVEPVTEFAPVPGMGWMFVADPDGNWVELFGTLDGAETAQ</sequence>
<evidence type="ECO:0000259" key="1">
    <source>
        <dbReference type="PROSITE" id="PS51819"/>
    </source>
</evidence>
<dbReference type="InterPro" id="IPR004360">
    <property type="entry name" value="Glyas_Fos-R_dOase_dom"/>
</dbReference>
<dbReference type="Pfam" id="PF00903">
    <property type="entry name" value="Glyoxalase"/>
    <property type="match status" value="1"/>
</dbReference>
<dbReference type="InterPro" id="IPR029068">
    <property type="entry name" value="Glyas_Bleomycin-R_OHBP_Dase"/>
</dbReference>
<keyword evidence="2" id="KW-0560">Oxidoreductase</keyword>
<dbReference type="SUPFAM" id="SSF54593">
    <property type="entry name" value="Glyoxalase/Bleomycin resistance protein/Dihydroxybiphenyl dioxygenase"/>
    <property type="match status" value="1"/>
</dbReference>
<dbReference type="GO" id="GO:0051213">
    <property type="term" value="F:dioxygenase activity"/>
    <property type="evidence" value="ECO:0007669"/>
    <property type="project" value="UniProtKB-KW"/>
</dbReference>
<accession>A0A5Q5BSK0</accession>
<proteinExistence type="predicted"/>
<dbReference type="KEGG" id="mmc:Mmcs_5149"/>
<organism evidence="2">
    <name type="scientific">Mycobacterium sp. (strain MCS)</name>
    <dbReference type="NCBI Taxonomy" id="164756"/>
    <lineage>
        <taxon>Bacteria</taxon>
        <taxon>Bacillati</taxon>
        <taxon>Actinomycetota</taxon>
        <taxon>Actinomycetes</taxon>
        <taxon>Mycobacteriales</taxon>
        <taxon>Mycobacteriaceae</taxon>
        <taxon>Mycobacterium</taxon>
    </lineage>
</organism>
<dbReference type="InterPro" id="IPR037523">
    <property type="entry name" value="VOC_core"/>
</dbReference>
<gene>
    <name evidence="2" type="ordered locus">Mmcs_5149</name>
</gene>
<dbReference type="PROSITE" id="PS51819">
    <property type="entry name" value="VOC"/>
    <property type="match status" value="1"/>
</dbReference>
<dbReference type="AlphaFoldDB" id="A0A5Q5BSK0"/>
<name>A0A5Q5BSK0_MYCSS</name>
<dbReference type="EMBL" id="CP000384">
    <property type="protein sequence ID" value="ABG11253.1"/>
    <property type="molecule type" value="Genomic_DNA"/>
</dbReference>
<feature type="domain" description="VOC" evidence="1">
    <location>
        <begin position="9"/>
        <end position="136"/>
    </location>
</feature>
<evidence type="ECO:0000313" key="2">
    <source>
        <dbReference type="EMBL" id="ABG11253.1"/>
    </source>
</evidence>
<keyword evidence="2" id="KW-0223">Dioxygenase</keyword>
<dbReference type="Gene3D" id="3.10.180.10">
    <property type="entry name" value="2,3-Dihydroxybiphenyl 1,2-Dioxygenase, domain 1"/>
    <property type="match status" value="1"/>
</dbReference>
<reference evidence="2" key="1">
    <citation type="submission" date="2006-06" db="EMBL/GenBank/DDBJ databases">
        <title>Complete sequence of chromosome of Mycobacterium sp. MCS.</title>
        <authorList>
            <consortium name="US DOE Joint Genome Institute"/>
            <person name="Copeland A."/>
            <person name="Lucas S."/>
            <person name="Lapidus A."/>
            <person name="Barry K."/>
            <person name="Detter J.C."/>
            <person name="Glavina del Rio T."/>
            <person name="Hammon N."/>
            <person name="Israni S."/>
            <person name="Dalin E."/>
            <person name="Tice H."/>
            <person name="Pitluck S."/>
            <person name="Martinez M."/>
            <person name="Schmutz J."/>
            <person name="Larimer F."/>
            <person name="Land M."/>
            <person name="Hauser L."/>
            <person name="Kyrpides N."/>
            <person name="Kim E."/>
            <person name="Miller C.D."/>
            <person name="Hughes J.E."/>
            <person name="Anderson A.J."/>
            <person name="Sims R.C."/>
            <person name="Richardson P."/>
        </authorList>
    </citation>
    <scope>NUCLEOTIDE SEQUENCE [LARGE SCALE GENOMIC DNA]</scope>
    <source>
        <strain evidence="2">MCS</strain>
    </source>
</reference>
<dbReference type="CDD" id="cd06587">
    <property type="entry name" value="VOC"/>
    <property type="match status" value="1"/>
</dbReference>
<protein>
    <submittedName>
        <fullName evidence="2">Glyoxalase/bleomycin resistance protein/dioxygenase</fullName>
    </submittedName>
</protein>